<dbReference type="eggNOG" id="COG1802">
    <property type="taxonomic scope" value="Bacteria"/>
</dbReference>
<dbReference type="Gene3D" id="1.10.10.10">
    <property type="entry name" value="Winged helix-like DNA-binding domain superfamily/Winged helix DNA-binding domain"/>
    <property type="match status" value="1"/>
</dbReference>
<protein>
    <submittedName>
        <fullName evidence="5">GntR family transcriptional regulator</fullName>
    </submittedName>
</protein>
<evidence type="ECO:0000256" key="2">
    <source>
        <dbReference type="ARBA" id="ARBA00023125"/>
    </source>
</evidence>
<dbReference type="RefSeq" id="WP_051487839.1">
    <property type="nucleotide sequence ID" value="NZ_AQQW01000011.1"/>
</dbReference>
<dbReference type="InterPro" id="IPR008920">
    <property type="entry name" value="TF_FadR/GntR_C"/>
</dbReference>
<keyword evidence="3" id="KW-0804">Transcription</keyword>
<keyword evidence="6" id="KW-1185">Reference proteome</keyword>
<dbReference type="Pfam" id="PF07729">
    <property type="entry name" value="FCD"/>
    <property type="match status" value="1"/>
</dbReference>
<dbReference type="InterPro" id="IPR036390">
    <property type="entry name" value="WH_DNA-bd_sf"/>
</dbReference>
<evidence type="ECO:0000256" key="1">
    <source>
        <dbReference type="ARBA" id="ARBA00023015"/>
    </source>
</evidence>
<dbReference type="InterPro" id="IPR011711">
    <property type="entry name" value="GntR_C"/>
</dbReference>
<accession>W4HHA0</accession>
<sequence length="225" mass="25004">MNRHSAAAAPRDTAEPVLSARERAYDAIRAGILSGTFQPGAFIEEAAACEVSGVSRSPVREALNRLAAEGFLELHPRRGAMVRPLSATELRDLFEVRQMIERHAARRICRDRRAVPEELSELCAQHEATPAEDLLACVEINRLFHQAFVRATGNTLLVQTFDTLQASLSRVAMLSLRMGIGKTARIESEHRELIEALQAHDEARALDVLDRHLQPMPRLMAALDQ</sequence>
<keyword evidence="2" id="KW-0238">DNA-binding</keyword>
<dbReference type="InterPro" id="IPR036388">
    <property type="entry name" value="WH-like_DNA-bd_sf"/>
</dbReference>
<dbReference type="PROSITE" id="PS50949">
    <property type="entry name" value="HTH_GNTR"/>
    <property type="match status" value="1"/>
</dbReference>
<evidence type="ECO:0000259" key="4">
    <source>
        <dbReference type="PROSITE" id="PS50949"/>
    </source>
</evidence>
<dbReference type="PANTHER" id="PTHR43537">
    <property type="entry name" value="TRANSCRIPTIONAL REGULATOR, GNTR FAMILY"/>
    <property type="match status" value="1"/>
</dbReference>
<dbReference type="EMBL" id="AQQW01000011">
    <property type="protein sequence ID" value="ETW11521.1"/>
    <property type="molecule type" value="Genomic_DNA"/>
</dbReference>
<dbReference type="STRING" id="1379903.ATO8_16440"/>
<dbReference type="Gene3D" id="1.20.120.530">
    <property type="entry name" value="GntR ligand-binding domain-like"/>
    <property type="match status" value="1"/>
</dbReference>
<dbReference type="SMART" id="SM00895">
    <property type="entry name" value="FCD"/>
    <property type="match status" value="1"/>
</dbReference>
<proteinExistence type="predicted"/>
<dbReference type="Proteomes" id="UP000019063">
    <property type="component" value="Unassembled WGS sequence"/>
</dbReference>
<feature type="domain" description="HTH gntR-type" evidence="4">
    <location>
        <begin position="18"/>
        <end position="85"/>
    </location>
</feature>
<gene>
    <name evidence="5" type="ORF">ATO8_16440</name>
</gene>
<dbReference type="GO" id="GO:0003677">
    <property type="term" value="F:DNA binding"/>
    <property type="evidence" value="ECO:0007669"/>
    <property type="project" value="UniProtKB-KW"/>
</dbReference>
<dbReference type="PANTHER" id="PTHR43537:SF24">
    <property type="entry name" value="GLUCONATE OPERON TRANSCRIPTIONAL REPRESSOR"/>
    <property type="match status" value="1"/>
</dbReference>
<organism evidence="5 6">
    <name type="scientific">Roseivivax marinus</name>
    <dbReference type="NCBI Taxonomy" id="1379903"/>
    <lineage>
        <taxon>Bacteria</taxon>
        <taxon>Pseudomonadati</taxon>
        <taxon>Pseudomonadota</taxon>
        <taxon>Alphaproteobacteria</taxon>
        <taxon>Rhodobacterales</taxon>
        <taxon>Roseobacteraceae</taxon>
        <taxon>Roseivivax</taxon>
    </lineage>
</organism>
<evidence type="ECO:0000313" key="5">
    <source>
        <dbReference type="EMBL" id="ETW11521.1"/>
    </source>
</evidence>
<dbReference type="PATRIC" id="fig|1317118.6.peg.3382"/>
<dbReference type="Pfam" id="PF00392">
    <property type="entry name" value="GntR"/>
    <property type="match status" value="1"/>
</dbReference>
<dbReference type="SUPFAM" id="SSF46785">
    <property type="entry name" value="Winged helix' DNA-binding domain"/>
    <property type="match status" value="1"/>
</dbReference>
<dbReference type="InterPro" id="IPR000524">
    <property type="entry name" value="Tscrpt_reg_HTH_GntR"/>
</dbReference>
<evidence type="ECO:0000256" key="3">
    <source>
        <dbReference type="ARBA" id="ARBA00023163"/>
    </source>
</evidence>
<reference evidence="5 6" key="1">
    <citation type="journal article" date="2014" name="Antonie Van Leeuwenhoek">
        <title>Roseivivax atlanticus sp. nov., isolated from surface seawater of the Atlantic Ocean.</title>
        <authorList>
            <person name="Li G."/>
            <person name="Lai Q."/>
            <person name="Liu X."/>
            <person name="Sun F."/>
            <person name="Shao Z."/>
        </authorList>
    </citation>
    <scope>NUCLEOTIDE SEQUENCE [LARGE SCALE GENOMIC DNA]</scope>
    <source>
        <strain evidence="5 6">22II-s10s</strain>
    </source>
</reference>
<comment type="caution">
    <text evidence="5">The sequence shown here is derived from an EMBL/GenBank/DDBJ whole genome shotgun (WGS) entry which is preliminary data.</text>
</comment>
<name>W4HHA0_9RHOB</name>
<evidence type="ECO:0000313" key="6">
    <source>
        <dbReference type="Proteomes" id="UP000019063"/>
    </source>
</evidence>
<dbReference type="GO" id="GO:0003700">
    <property type="term" value="F:DNA-binding transcription factor activity"/>
    <property type="evidence" value="ECO:0007669"/>
    <property type="project" value="InterPro"/>
</dbReference>
<dbReference type="SUPFAM" id="SSF48008">
    <property type="entry name" value="GntR ligand-binding domain-like"/>
    <property type="match status" value="1"/>
</dbReference>
<dbReference type="SMART" id="SM00345">
    <property type="entry name" value="HTH_GNTR"/>
    <property type="match status" value="1"/>
</dbReference>
<keyword evidence="1" id="KW-0805">Transcription regulation</keyword>
<dbReference type="AlphaFoldDB" id="W4HHA0"/>
<dbReference type="CDD" id="cd07377">
    <property type="entry name" value="WHTH_GntR"/>
    <property type="match status" value="1"/>
</dbReference>